<keyword evidence="1" id="KW-0812">Transmembrane</keyword>
<reference evidence="3" key="1">
    <citation type="submission" date="2023-08" db="EMBL/GenBank/DDBJ databases">
        <title>Black Yeasts Isolated from many extreme environments.</title>
        <authorList>
            <person name="Coleine C."/>
            <person name="Stajich J.E."/>
            <person name="Selbmann L."/>
        </authorList>
    </citation>
    <scope>NUCLEOTIDE SEQUENCE</scope>
    <source>
        <strain evidence="3">CCFEE 5810</strain>
    </source>
</reference>
<dbReference type="PROSITE" id="PS50076">
    <property type="entry name" value="DNAJ_2"/>
    <property type="match status" value="1"/>
</dbReference>
<protein>
    <recommendedName>
        <fullName evidence="2">J domain-containing protein</fullName>
    </recommendedName>
</protein>
<accession>A0AAN7W8N5</accession>
<dbReference type="CDD" id="cd06257">
    <property type="entry name" value="DnaJ"/>
    <property type="match status" value="1"/>
</dbReference>
<dbReference type="Gene3D" id="1.10.287.110">
    <property type="entry name" value="DnaJ domain"/>
    <property type="match status" value="1"/>
</dbReference>
<sequence>MARIMKDNWEGYYLVLPKHGIWRQILGVLVAGAVGILSTGMALWWRPTSNFARTHSSYRPAMRTTRIHDDDLAPYGHDTIHDCSECQSHAVDTFDGSTPYAKTKAAHDTHDILQHKMIRQDSHQAPTPNDQLEKEVQRLWTLFQAARQKSVAWPEFVNHYAVLNLPVSATRDEIDEAYRQRVFKNNAGTMSTAFIMKANELDDAIAVLTHPVKKKVYDRHYLVQLKKYESRRIVEMEGDDAMRRVELAKAGLWRKSLLHGHERDSPYDEEVFGRVSSIQRFSGWERELSAAASGWAGNVFAGWVEGMEV</sequence>
<dbReference type="InterPro" id="IPR001623">
    <property type="entry name" value="DnaJ_domain"/>
</dbReference>
<name>A0AAN7W8N5_9PEZI</name>
<dbReference type="EMBL" id="JAVRQU010000011">
    <property type="protein sequence ID" value="KAK5697534.1"/>
    <property type="molecule type" value="Genomic_DNA"/>
</dbReference>
<gene>
    <name evidence="3" type="ORF">LTR97_007672</name>
</gene>
<comment type="caution">
    <text evidence="3">The sequence shown here is derived from an EMBL/GenBank/DDBJ whole genome shotgun (WGS) entry which is preliminary data.</text>
</comment>
<dbReference type="SUPFAM" id="SSF46565">
    <property type="entry name" value="Chaperone J-domain"/>
    <property type="match status" value="1"/>
</dbReference>
<dbReference type="AlphaFoldDB" id="A0AAN7W8N5"/>
<dbReference type="Proteomes" id="UP001310594">
    <property type="component" value="Unassembled WGS sequence"/>
</dbReference>
<feature type="transmembrane region" description="Helical" evidence="1">
    <location>
        <begin position="21"/>
        <end position="45"/>
    </location>
</feature>
<keyword evidence="1" id="KW-0472">Membrane</keyword>
<evidence type="ECO:0000313" key="3">
    <source>
        <dbReference type="EMBL" id="KAK5697534.1"/>
    </source>
</evidence>
<dbReference type="InterPro" id="IPR036869">
    <property type="entry name" value="J_dom_sf"/>
</dbReference>
<evidence type="ECO:0000259" key="2">
    <source>
        <dbReference type="PROSITE" id="PS50076"/>
    </source>
</evidence>
<evidence type="ECO:0000313" key="4">
    <source>
        <dbReference type="Proteomes" id="UP001310594"/>
    </source>
</evidence>
<feature type="domain" description="J" evidence="2">
    <location>
        <begin position="158"/>
        <end position="221"/>
    </location>
</feature>
<proteinExistence type="predicted"/>
<evidence type="ECO:0000256" key="1">
    <source>
        <dbReference type="SAM" id="Phobius"/>
    </source>
</evidence>
<organism evidence="3 4">
    <name type="scientific">Elasticomyces elasticus</name>
    <dbReference type="NCBI Taxonomy" id="574655"/>
    <lineage>
        <taxon>Eukaryota</taxon>
        <taxon>Fungi</taxon>
        <taxon>Dikarya</taxon>
        <taxon>Ascomycota</taxon>
        <taxon>Pezizomycotina</taxon>
        <taxon>Dothideomycetes</taxon>
        <taxon>Dothideomycetidae</taxon>
        <taxon>Mycosphaerellales</taxon>
        <taxon>Teratosphaeriaceae</taxon>
        <taxon>Elasticomyces</taxon>
    </lineage>
</organism>
<keyword evidence="1" id="KW-1133">Transmembrane helix</keyword>